<evidence type="ECO:0000256" key="16">
    <source>
        <dbReference type="RuleBase" id="RU000312"/>
    </source>
</evidence>
<dbReference type="InterPro" id="IPR011009">
    <property type="entry name" value="Kinase-like_dom_sf"/>
</dbReference>
<dbReference type="SUPFAM" id="SSF56112">
    <property type="entry name" value="Protein kinase-like (PK-like)"/>
    <property type="match status" value="1"/>
</dbReference>
<feature type="domain" description="Protein kinase" evidence="18">
    <location>
        <begin position="2056"/>
        <end position="2323"/>
    </location>
</feature>
<dbReference type="InterPro" id="IPR008266">
    <property type="entry name" value="Tyr_kinase_AS"/>
</dbReference>
<keyword evidence="12 16" id="KW-0675">Receptor</keyword>
<feature type="transmembrane region" description="Helical" evidence="17">
    <location>
        <begin position="20"/>
        <end position="39"/>
    </location>
</feature>
<dbReference type="InterPro" id="IPR017441">
    <property type="entry name" value="Protein_kinase_ATP_BS"/>
</dbReference>
<organism evidence="20 21">
    <name type="scientific">Bactrocera dorsalis</name>
    <name type="common">Oriental fruit fly</name>
    <name type="synonym">Dacus dorsalis</name>
    <dbReference type="NCBI Taxonomy" id="27457"/>
    <lineage>
        <taxon>Eukaryota</taxon>
        <taxon>Metazoa</taxon>
        <taxon>Ecdysozoa</taxon>
        <taxon>Arthropoda</taxon>
        <taxon>Hexapoda</taxon>
        <taxon>Insecta</taxon>
        <taxon>Pterygota</taxon>
        <taxon>Neoptera</taxon>
        <taxon>Endopterygota</taxon>
        <taxon>Diptera</taxon>
        <taxon>Brachycera</taxon>
        <taxon>Muscomorpha</taxon>
        <taxon>Tephritoidea</taxon>
        <taxon>Tephritidae</taxon>
        <taxon>Bactrocera</taxon>
        <taxon>Bactrocera</taxon>
    </lineage>
</organism>
<dbReference type="SMART" id="SM00219">
    <property type="entry name" value="TyrKc"/>
    <property type="match status" value="1"/>
</dbReference>
<evidence type="ECO:0000259" key="18">
    <source>
        <dbReference type="PROSITE" id="PS50011"/>
    </source>
</evidence>
<evidence type="ECO:0000259" key="19">
    <source>
        <dbReference type="PROSITE" id="PS50853"/>
    </source>
</evidence>
<comment type="subcellular location">
    <subcellularLocation>
        <location evidence="1">Membrane</location>
        <topology evidence="1">Single-pass membrane protein</topology>
    </subcellularLocation>
</comment>
<protein>
    <recommendedName>
        <fullName evidence="16">Tyrosine-protein kinase receptor</fullName>
        <ecNumber evidence="16">2.7.10.1</ecNumber>
    </recommendedName>
</protein>
<keyword evidence="2 16" id="KW-0597">Phosphoprotein</keyword>
<evidence type="ECO:0000256" key="1">
    <source>
        <dbReference type="ARBA" id="ARBA00004167"/>
    </source>
</evidence>
<dbReference type="SUPFAM" id="SSF63825">
    <property type="entry name" value="YWTD domain"/>
    <property type="match status" value="3"/>
</dbReference>
<keyword evidence="7" id="KW-0418">Kinase</keyword>
<dbReference type="Gene3D" id="2.60.40.10">
    <property type="entry name" value="Immunoglobulins"/>
    <property type="match status" value="5"/>
</dbReference>
<keyword evidence="4 16" id="KW-0812">Transmembrane</keyword>
<keyword evidence="10 17" id="KW-0472">Membrane</keyword>
<dbReference type="InterPro" id="IPR001245">
    <property type="entry name" value="Ser-Thr/Tyr_kinase_cat_dom"/>
</dbReference>
<dbReference type="EC" id="2.7.10.1" evidence="16"/>
<evidence type="ECO:0000256" key="17">
    <source>
        <dbReference type="SAM" id="Phobius"/>
    </source>
</evidence>
<keyword evidence="6 15" id="KW-0547">Nucleotide-binding</keyword>
<feature type="domain" description="Fibronectin type-III" evidence="19">
    <location>
        <begin position="1158"/>
        <end position="1258"/>
    </location>
</feature>
<dbReference type="PROSITE" id="PS00107">
    <property type="entry name" value="PROTEIN_KINASE_ATP"/>
    <property type="match status" value="1"/>
</dbReference>
<proteinExistence type="inferred from homology"/>
<evidence type="ECO:0000256" key="4">
    <source>
        <dbReference type="ARBA" id="ARBA00022692"/>
    </source>
</evidence>
<dbReference type="SMART" id="SM00060">
    <property type="entry name" value="FN3"/>
    <property type="match status" value="6"/>
</dbReference>
<keyword evidence="13" id="KW-0325">Glycoprotein</keyword>
<dbReference type="RefSeq" id="XP_049311080.1">
    <property type="nucleotide sequence ID" value="XM_049455123.1"/>
</dbReference>
<evidence type="ECO:0000256" key="7">
    <source>
        <dbReference type="ARBA" id="ARBA00022777"/>
    </source>
</evidence>
<keyword evidence="8 15" id="KW-0067">ATP-binding</keyword>
<dbReference type="PANTHER" id="PTHR24416:SF527">
    <property type="entry name" value="PROTO-ONCOGENE TYROSINE-PROTEIN KINASE ROS"/>
    <property type="match status" value="1"/>
</dbReference>
<evidence type="ECO:0000256" key="8">
    <source>
        <dbReference type="ARBA" id="ARBA00022840"/>
    </source>
</evidence>
<dbReference type="InterPro" id="IPR000033">
    <property type="entry name" value="LDLR_classB_rpt"/>
</dbReference>
<dbReference type="GeneID" id="105230340"/>
<evidence type="ECO:0000256" key="2">
    <source>
        <dbReference type="ARBA" id="ARBA00022553"/>
    </source>
</evidence>
<dbReference type="PROSITE" id="PS50011">
    <property type="entry name" value="PROTEIN_KINASE_DOM"/>
    <property type="match status" value="1"/>
</dbReference>
<gene>
    <name evidence="21" type="primary">LOC105230340</name>
</gene>
<keyword evidence="5" id="KW-0677">Repeat</keyword>
<feature type="transmembrane region" description="Helical" evidence="17">
    <location>
        <begin position="1964"/>
        <end position="1985"/>
    </location>
</feature>
<evidence type="ECO:0000256" key="14">
    <source>
        <dbReference type="ARBA" id="ARBA00051243"/>
    </source>
</evidence>
<dbReference type="PROSITE" id="PS00109">
    <property type="entry name" value="PROTEIN_KINASE_TYR"/>
    <property type="match status" value="1"/>
</dbReference>
<evidence type="ECO:0000256" key="5">
    <source>
        <dbReference type="ARBA" id="ARBA00022737"/>
    </source>
</evidence>
<dbReference type="InterPro" id="IPR036116">
    <property type="entry name" value="FN3_sf"/>
</dbReference>
<keyword evidence="9 17" id="KW-1133">Transmembrane helix</keyword>
<name>A0ABM3JPE0_BACDO</name>
<feature type="domain" description="Fibronectin type-III" evidence="19">
    <location>
        <begin position="1640"/>
        <end position="1733"/>
    </location>
</feature>
<reference evidence="21" key="1">
    <citation type="submission" date="2025-08" db="UniProtKB">
        <authorList>
            <consortium name="RefSeq"/>
        </authorList>
    </citation>
    <scope>IDENTIFICATION</scope>
    <source>
        <tissue evidence="21">Adult</tissue>
    </source>
</reference>
<dbReference type="PANTHER" id="PTHR24416">
    <property type="entry name" value="TYROSINE-PROTEIN KINASE RECEPTOR"/>
    <property type="match status" value="1"/>
</dbReference>
<dbReference type="PROSITE" id="PS00239">
    <property type="entry name" value="RECEPTOR_TYR_KIN_II"/>
    <property type="match status" value="1"/>
</dbReference>
<keyword evidence="3" id="KW-0808">Transferase</keyword>
<evidence type="ECO:0000256" key="10">
    <source>
        <dbReference type="ARBA" id="ARBA00023136"/>
    </source>
</evidence>
<dbReference type="Pfam" id="PF00041">
    <property type="entry name" value="fn3"/>
    <property type="match status" value="3"/>
</dbReference>
<dbReference type="Gene3D" id="3.30.200.20">
    <property type="entry name" value="Phosphorylase Kinase, domain 1"/>
    <property type="match status" value="1"/>
</dbReference>
<keyword evidence="11" id="KW-0829">Tyrosine-protein kinase</keyword>
<dbReference type="InterPro" id="IPR000719">
    <property type="entry name" value="Prot_kinase_dom"/>
</dbReference>
<evidence type="ECO:0000313" key="21">
    <source>
        <dbReference type="RefSeq" id="XP_049311080.1"/>
    </source>
</evidence>
<dbReference type="InterPro" id="IPR020635">
    <property type="entry name" value="Tyr_kinase_cat_dom"/>
</dbReference>
<comment type="similarity">
    <text evidence="16">Belongs to the protein kinase superfamily. Tyr protein kinase family. Insulin receptor subfamily.</text>
</comment>
<dbReference type="CDD" id="cd00063">
    <property type="entry name" value="FN3"/>
    <property type="match status" value="4"/>
</dbReference>
<dbReference type="InterPro" id="IPR013783">
    <property type="entry name" value="Ig-like_fold"/>
</dbReference>
<dbReference type="Gene3D" id="2.120.10.30">
    <property type="entry name" value="TolB, C-terminal domain"/>
    <property type="match status" value="3"/>
</dbReference>
<dbReference type="InterPro" id="IPR002011">
    <property type="entry name" value="Tyr_kinase_rcpt_2_CS"/>
</dbReference>
<evidence type="ECO:0000256" key="3">
    <source>
        <dbReference type="ARBA" id="ARBA00022679"/>
    </source>
</evidence>
<evidence type="ECO:0000256" key="9">
    <source>
        <dbReference type="ARBA" id="ARBA00022989"/>
    </source>
</evidence>
<sequence length="2424" mass="278311">MIHTICHISCKCANKICDGISLASIMNSFHLLIILLLLVSCDMCKANEYPVTSKAVTGSTNSDEQVTHVTTHLFDANIGQKIDLESEYGTTQRGEIFDTTNVKNGTIINVTNECLEHCKLEAANYFNEYGLDCGEKGGSPVCFERRCIKGCEQWMEALTNSEGCQELCVSTQLHSLDLPCTFACEMGQRRYWDYEKETIEPKIKLEVPYIKMSNNTDDFKLVWNILFPDSFFASHQFSIHIQYQYIKENISEPQAWKNLTNFNCNRHFVCEILSDLIPFAVYKFRYKLKFGKNMNQILHSPPTKPFRTKAKGVPLSKPLLKQAIALDHNHISIIWEPGIFTCGPLKGYVLTLENANSSQKQILPHDRRSFVFSHLLPATKYSVKLSMLNSEGEGSFVETFIQTKVALLYGNSEKIDLILLAGEYSIRIKSLESLTDSELVFESEHLIIDYALYSSFGEYIVYIIDYLGNIMRVPWNDEKPKGAIPTLDKLTEFKPKKISVDWLNKLIFIAVQTPIAEWAIISTDLDGNFHSFIVKNLTKSIDHMEVDPINGWLFWINNGSLIRTNLATNYSEIIIKSNVGIFSNNYQRSLIIFYNTSDHELYESTFDGKYIQNLRLKLSTSMSQIQSFWYNGIHLLGTNGTHLFRKNYNSNEYDISMMRELEWCWSITPLTRQANFIQAQPTSEKSPENVRAFVTSKMAKILWNEPKLNEYQTEYAWRKWDYELEIMDLASNSAFNIRNIKTNYFNVEKLQPNNVYKFRVRAVLGGTMGLWSRALLTRTWPFGEYIFLAASLTGIYEINETGEHVEQVGQMENVKDFVQLNATIYYITQDNRLQCANIINPEINCSFTATNAISLSYEWRGGKMYWVDSLANCVKRANLDGSQEEMLPIFRAQYISIDSHSGHIYFSTRTRLVRRLLGDTLDTDEYEYYHTNTNEDVICGFALDIIANRLFWVVRKGDGDVQLFRVSIDTFVDDLQYSFIDNDVQTGSIKFLHEIDNVIWLKSNSNAIIFARAGNSANEMQIELPQLSKINCIHLKTSYIPSIDLSVVPEAVDFKSIRINQAYTNEWIIKWHPVNTSENYTIFYNILLQFNNSKYPTNVIYKTNESFVVMDKTHTLESHFNISITPFTYWSFGSTTTLPLFIPSTSISPPKQMRIFIEPFNDPLEAINNITATVRWESPENENTSSKMAYKIYCWLGKELRAERIYNSSNERFYEISIDGLHIGQSYVFQVQSFISGIEKQGQNSTIQLHINPEVQPKPTFIYATSEYIAEYDLDLNISKVLIQISSQVEHLAVMSSERRILWVNENVELISATADLKPIKLARMRAEVLSLTVDWIQRIVYWAELDTDDKSSVSIYELDLCQFEGKVMASHKLFTLDRGKNVRDLTIMPFLNILLWLERDKEANTSTLAGRILSNSTFIDFQTTYFDKMFVSSPVSVSLVDKDGNICIYDISKRICSSQIQAVLANPEEIIKIDRDGNYIYILENEKVYSYSVQKQKLEYQVNIEDIKNVKAYNYQHFPERNCLLPDHIILLKNKQLLNPKVISVGENYMTLSFPNLDEIEKCKVKVPGIKNTLWITDNDKLSRSHITFNNTLNVTNIQPFTNYTLQLSISSYYQRKLKLDEWYSDIMTVLTDVGTPTTPLNFTAYALNPTQIYVMWNPPERPNCGKVWYELHWQETISSEGAYKRINGLNYLVTNLESSREYTFWLKAFSTKSKFNSTLSVIVKTFETPSRLWLVKKSAHNLTLSWVTSDNVTRSVLACQEVNGDNEFSIDITEDSSLIVVPNLDPKTKYQFFLEIFYGSLVDPYIWPEVPNEYFIYETLGAAPGRPGQPQIEHTISDVFRIFWDAAPNNGELISEYSLEALQARKTKRIRRSQAINLDYMNNSVDGYSQVLWAEEPSPIEDKWIVACSTAELSCIIREIYIQRLLMFRVRARNDLYGWGPYSLDSERISEPFVSPEKRDSLVLAIITPAAIVSTFVIILILLRTLQVRRQKAKKLLEKSRPSIWSNISTLQHQQLMASRNRAFSTTSHSTLYTGGPLSDADIALLPHINWSQITILHFLGSGAFGEVYEGLIKHENSDQQEKVAIKSLRKGASEFAELLQEAQLMSNFKHDNIVRLIGVCFDTESISIIMEHMEGGDLLTYIRNSRPNSKKPKASLKLLDLISMCIDVCKGCCYLEDMHFVHRDLACRNCLVSSNDPSKRMVKIGDFGLARDIYKSDYYRKEGEGLLPVRWMSPESLVDGIFTTHSDVWAFAVLCWEIFTLGQQPYAARNNYEVLNYVKDGGRLEKPETCPAELFTLLLQCWSKQPEDRPSFGNCFVELLRIKTELRRINLGFTNDSSDNAVYANQEESCLSTFPTVAKEKAQKVPTETMNSNVSLPTRLETFYQDVGTETISDDSQLIETEIEAINIAMSSQINEAISRL</sequence>
<evidence type="ECO:0000313" key="20">
    <source>
        <dbReference type="Proteomes" id="UP001652620"/>
    </source>
</evidence>
<evidence type="ECO:0000256" key="11">
    <source>
        <dbReference type="ARBA" id="ARBA00023137"/>
    </source>
</evidence>
<evidence type="ECO:0000256" key="15">
    <source>
        <dbReference type="PROSITE-ProRule" id="PRU10141"/>
    </source>
</evidence>
<dbReference type="Gene3D" id="1.10.510.10">
    <property type="entry name" value="Transferase(Phosphotransferase) domain 1"/>
    <property type="match status" value="1"/>
</dbReference>
<dbReference type="SUPFAM" id="SSF49265">
    <property type="entry name" value="Fibronectin type III"/>
    <property type="match status" value="5"/>
</dbReference>
<comment type="catalytic activity">
    <reaction evidence="14 16">
        <text>L-tyrosyl-[protein] + ATP = O-phospho-L-tyrosyl-[protein] + ADP + H(+)</text>
        <dbReference type="Rhea" id="RHEA:10596"/>
        <dbReference type="Rhea" id="RHEA-COMP:10136"/>
        <dbReference type="Rhea" id="RHEA-COMP:20101"/>
        <dbReference type="ChEBI" id="CHEBI:15378"/>
        <dbReference type="ChEBI" id="CHEBI:30616"/>
        <dbReference type="ChEBI" id="CHEBI:46858"/>
        <dbReference type="ChEBI" id="CHEBI:61978"/>
        <dbReference type="ChEBI" id="CHEBI:456216"/>
        <dbReference type="EC" id="2.7.10.1"/>
    </reaction>
</comment>
<feature type="binding site" evidence="15">
    <location>
        <position position="2089"/>
    </location>
    <ligand>
        <name>ATP</name>
        <dbReference type="ChEBI" id="CHEBI:30616"/>
    </ligand>
</feature>
<dbReference type="InterPro" id="IPR050122">
    <property type="entry name" value="RTK"/>
</dbReference>
<feature type="domain" description="Fibronectin type-III" evidence="19">
    <location>
        <begin position="317"/>
        <end position="408"/>
    </location>
</feature>
<dbReference type="Pfam" id="PF07714">
    <property type="entry name" value="PK_Tyr_Ser-Thr"/>
    <property type="match status" value="1"/>
</dbReference>
<keyword evidence="20" id="KW-1185">Reference proteome</keyword>
<dbReference type="SMART" id="SM00135">
    <property type="entry name" value="LY"/>
    <property type="match status" value="3"/>
</dbReference>
<evidence type="ECO:0000256" key="6">
    <source>
        <dbReference type="ARBA" id="ARBA00022741"/>
    </source>
</evidence>
<evidence type="ECO:0000256" key="13">
    <source>
        <dbReference type="ARBA" id="ARBA00023180"/>
    </source>
</evidence>
<dbReference type="InterPro" id="IPR011042">
    <property type="entry name" value="6-blade_b-propeller_TolB-like"/>
</dbReference>
<dbReference type="PRINTS" id="PR00109">
    <property type="entry name" value="TYRKINASE"/>
</dbReference>
<accession>A0ABM3JPE0</accession>
<evidence type="ECO:0000256" key="12">
    <source>
        <dbReference type="ARBA" id="ARBA00023170"/>
    </source>
</evidence>
<dbReference type="Proteomes" id="UP001652620">
    <property type="component" value="Chromosome 4"/>
</dbReference>
<dbReference type="PROSITE" id="PS50853">
    <property type="entry name" value="FN3"/>
    <property type="match status" value="4"/>
</dbReference>
<dbReference type="InterPro" id="IPR003961">
    <property type="entry name" value="FN3_dom"/>
</dbReference>
<feature type="domain" description="Fibronectin type-III" evidence="19">
    <location>
        <begin position="686"/>
        <end position="782"/>
    </location>
</feature>